<evidence type="ECO:0000313" key="3">
    <source>
        <dbReference type="Proteomes" id="UP000010847"/>
    </source>
</evidence>
<sequence>MPEMREIAPNIYQLKVPLKLSEPFINVYIFRGETPTLMDTGTNTPGVFEMIQTALQRLGIKRLEQVIATHWHVDHAGAAHQFAKKGARILIGAKDYGEWKTFATGESFGIFREWARDEWEIPDGLVIEGMVKTYEKLRHMTSWPDQVEQIAPFQTLHAGNYALKAIPTPGHTMGHLAFFEEQQKMLFSGDILLPDQVAYPGIWLEEGKVTSGLPSQLKSLDTLEKLNALQYFPAHGEPQVNTNERCQESRAQILHQVQKYDPHISVYEGALRLRQGKANPVALFTQLHQVYGWKQVNEQLSKSVNILEENG</sequence>
<evidence type="ECO:0000259" key="1">
    <source>
        <dbReference type="SMART" id="SM00849"/>
    </source>
</evidence>
<dbReference type="Proteomes" id="UP000010847">
    <property type="component" value="Chromosome"/>
</dbReference>
<dbReference type="InterPro" id="IPR050662">
    <property type="entry name" value="Sec-metab_biosynth-thioest"/>
</dbReference>
<dbReference type="PANTHER" id="PTHR23131:SF4">
    <property type="entry name" value="METALLO-BETA-LACTAMASE SUPERFAMILY POTEIN"/>
    <property type="match status" value="1"/>
</dbReference>
<reference evidence="2 3" key="1">
    <citation type="submission" date="2013-12" db="EMBL/GenBank/DDBJ databases">
        <authorList>
            <consortium name="DOE Joint Genome Institute"/>
            <person name="Smidt H."/>
            <person name="Huntemann M."/>
            <person name="Han J."/>
            <person name="Chen A."/>
            <person name="Kyrpides N."/>
            <person name="Mavromatis K."/>
            <person name="Markowitz V."/>
            <person name="Palaniappan K."/>
            <person name="Ivanova N."/>
            <person name="Schaumberg A."/>
            <person name="Pati A."/>
            <person name="Liolios K."/>
            <person name="Nordberg H.P."/>
            <person name="Cantor M.N."/>
            <person name="Hua S.X."/>
            <person name="Woyke T."/>
        </authorList>
    </citation>
    <scope>NUCLEOTIDE SEQUENCE [LARGE SCALE GENOMIC DNA]</scope>
    <source>
        <strain evidence="3">DSM 15288</strain>
    </source>
</reference>
<gene>
    <name evidence="2" type="ORF">DESME_14615</name>
</gene>
<dbReference type="Pfam" id="PF00753">
    <property type="entry name" value="Lactamase_B"/>
    <property type="match status" value="1"/>
</dbReference>
<evidence type="ECO:0000313" key="2">
    <source>
        <dbReference type="EMBL" id="AHF08119.1"/>
    </source>
</evidence>
<dbReference type="OrthoDB" id="9761531at2"/>
<dbReference type="InterPro" id="IPR001279">
    <property type="entry name" value="Metallo-B-lactamas"/>
</dbReference>
<dbReference type="EMBL" id="CP007032">
    <property type="protein sequence ID" value="AHF08119.1"/>
    <property type="molecule type" value="Genomic_DNA"/>
</dbReference>
<dbReference type="HOGENOM" id="CLU_048478_0_2_9"/>
<name>W0EFY5_9FIRM</name>
<protein>
    <submittedName>
        <fullName evidence="2">Beta-lactamase</fullName>
    </submittedName>
</protein>
<dbReference type="SMART" id="SM00849">
    <property type="entry name" value="Lactamase_B"/>
    <property type="match status" value="1"/>
</dbReference>
<dbReference type="STRING" id="871968.DESME_14615"/>
<keyword evidence="3" id="KW-1185">Reference proteome</keyword>
<dbReference type="eggNOG" id="COG0491">
    <property type="taxonomic scope" value="Bacteria"/>
</dbReference>
<organism evidence="2 3">
    <name type="scientific">Desulfitobacterium metallireducens DSM 15288</name>
    <dbReference type="NCBI Taxonomy" id="871968"/>
    <lineage>
        <taxon>Bacteria</taxon>
        <taxon>Bacillati</taxon>
        <taxon>Bacillota</taxon>
        <taxon>Clostridia</taxon>
        <taxon>Eubacteriales</taxon>
        <taxon>Desulfitobacteriaceae</taxon>
        <taxon>Desulfitobacterium</taxon>
    </lineage>
</organism>
<dbReference type="RefSeq" id="WP_006718470.1">
    <property type="nucleotide sequence ID" value="NZ_CP007032.1"/>
</dbReference>
<proteinExistence type="predicted"/>
<accession>W0EFY5</accession>
<dbReference type="InterPro" id="IPR036866">
    <property type="entry name" value="RibonucZ/Hydroxyglut_hydro"/>
</dbReference>
<dbReference type="Gene3D" id="3.60.15.10">
    <property type="entry name" value="Ribonuclease Z/Hydroxyacylglutathione hydrolase-like"/>
    <property type="match status" value="1"/>
</dbReference>
<dbReference type="AlphaFoldDB" id="W0EFY5"/>
<dbReference type="PANTHER" id="PTHR23131">
    <property type="entry name" value="ENDORIBONUCLEASE LACTB2"/>
    <property type="match status" value="1"/>
</dbReference>
<dbReference type="KEGG" id="dmt:DESME_14615"/>
<dbReference type="SUPFAM" id="SSF56281">
    <property type="entry name" value="Metallo-hydrolase/oxidoreductase"/>
    <property type="match status" value="1"/>
</dbReference>
<feature type="domain" description="Metallo-beta-lactamase" evidence="1">
    <location>
        <begin position="24"/>
        <end position="235"/>
    </location>
</feature>